<comment type="caution">
    <text evidence="2">The sequence shown here is derived from an EMBL/GenBank/DDBJ whole genome shotgun (WGS) entry which is preliminary data.</text>
</comment>
<dbReference type="CDD" id="cd02423">
    <property type="entry name" value="Peptidase_C39G"/>
    <property type="match status" value="1"/>
</dbReference>
<dbReference type="EMBL" id="WTYK01000005">
    <property type="protein sequence ID" value="MXP41908.1"/>
    <property type="molecule type" value="Genomic_DNA"/>
</dbReference>
<feature type="domain" description="Peptidase C39" evidence="1">
    <location>
        <begin position="37"/>
        <end position="167"/>
    </location>
</feature>
<dbReference type="PROSITE" id="PS50990">
    <property type="entry name" value="PEPTIDASE_C39"/>
    <property type="match status" value="1"/>
</dbReference>
<dbReference type="InterPro" id="IPR005074">
    <property type="entry name" value="Peptidase_C39"/>
</dbReference>
<protein>
    <submittedName>
        <fullName evidence="2">Peptidase C39</fullName>
    </submittedName>
</protein>
<dbReference type="RefSeq" id="WP_160746772.1">
    <property type="nucleotide sequence ID" value="NZ_WTYK01000005.1"/>
</dbReference>
<dbReference type="GO" id="GO:0006508">
    <property type="term" value="P:proteolysis"/>
    <property type="evidence" value="ECO:0007669"/>
    <property type="project" value="InterPro"/>
</dbReference>
<dbReference type="GO" id="GO:0008233">
    <property type="term" value="F:peptidase activity"/>
    <property type="evidence" value="ECO:0007669"/>
    <property type="project" value="InterPro"/>
</dbReference>
<dbReference type="OrthoDB" id="13401at2"/>
<evidence type="ECO:0000313" key="2">
    <source>
        <dbReference type="EMBL" id="MXP41908.1"/>
    </source>
</evidence>
<dbReference type="AlphaFoldDB" id="A0A6I4UTE5"/>
<dbReference type="Pfam" id="PF03412">
    <property type="entry name" value="Peptidase_C39"/>
    <property type="match status" value="1"/>
</dbReference>
<sequence length="226" mass="24846">MASPAAAEIRLGSEAGGFYNVRVMSWAEIPFRTVVRQQYDFSCGSAAVATLLTYHYDQPTAERVAFAEMWRAGDQAAIRKVGFSMFDMKTYLDSLGYRAEGFRMGIEDLQRTSLPMIVLLDINGFKHFAVVKGLRGDRILLGDPALGLTEYPVAEFEAMWNNIALVVTDTPGDMPPQFNRAGDWGPWSRAPIGEGTAPEAVGALTTHLPPVYQITPEFLLEFNGGS</sequence>
<accession>A0A6I4UTE5</accession>
<proteinExistence type="predicted"/>
<evidence type="ECO:0000259" key="1">
    <source>
        <dbReference type="PROSITE" id="PS50990"/>
    </source>
</evidence>
<keyword evidence="3" id="KW-1185">Reference proteome</keyword>
<gene>
    <name evidence="2" type="ORF">GRI75_09675</name>
</gene>
<name>A0A6I4UTE5_9SPHN</name>
<evidence type="ECO:0000313" key="3">
    <source>
        <dbReference type="Proteomes" id="UP000469159"/>
    </source>
</evidence>
<dbReference type="GO" id="GO:0016020">
    <property type="term" value="C:membrane"/>
    <property type="evidence" value="ECO:0007669"/>
    <property type="project" value="InterPro"/>
</dbReference>
<dbReference type="GO" id="GO:0005524">
    <property type="term" value="F:ATP binding"/>
    <property type="evidence" value="ECO:0007669"/>
    <property type="project" value="InterPro"/>
</dbReference>
<reference evidence="2 3" key="1">
    <citation type="submission" date="2019-12" db="EMBL/GenBank/DDBJ databases">
        <title>Genomic-based taxomic classification of the family Erythrobacteraceae.</title>
        <authorList>
            <person name="Xu L."/>
        </authorList>
    </citation>
    <scope>NUCLEOTIDE SEQUENCE [LARGE SCALE GENOMIC DNA]</scope>
    <source>
        <strain evidence="2 3">MCCC 1K02066</strain>
    </source>
</reference>
<dbReference type="Proteomes" id="UP000469159">
    <property type="component" value="Unassembled WGS sequence"/>
</dbReference>
<dbReference type="Gene3D" id="3.90.70.10">
    <property type="entry name" value="Cysteine proteinases"/>
    <property type="match status" value="1"/>
</dbReference>
<organism evidence="2 3">
    <name type="scientific">Croceibacterium soli</name>
    <dbReference type="NCBI Taxonomy" id="1739690"/>
    <lineage>
        <taxon>Bacteria</taxon>
        <taxon>Pseudomonadati</taxon>
        <taxon>Pseudomonadota</taxon>
        <taxon>Alphaproteobacteria</taxon>
        <taxon>Sphingomonadales</taxon>
        <taxon>Erythrobacteraceae</taxon>
        <taxon>Croceibacterium</taxon>
    </lineage>
</organism>